<feature type="non-terminal residue" evidence="2">
    <location>
        <position position="1"/>
    </location>
</feature>
<protein>
    <submittedName>
        <fullName evidence="2">3111_t:CDS:1</fullName>
    </submittedName>
</protein>
<evidence type="ECO:0000256" key="1">
    <source>
        <dbReference type="SAM" id="MobiDB-lite"/>
    </source>
</evidence>
<organism evidence="2 3">
    <name type="scientific">Cetraspora pellucida</name>
    <dbReference type="NCBI Taxonomy" id="1433469"/>
    <lineage>
        <taxon>Eukaryota</taxon>
        <taxon>Fungi</taxon>
        <taxon>Fungi incertae sedis</taxon>
        <taxon>Mucoromycota</taxon>
        <taxon>Glomeromycotina</taxon>
        <taxon>Glomeromycetes</taxon>
        <taxon>Diversisporales</taxon>
        <taxon>Gigasporaceae</taxon>
        <taxon>Cetraspora</taxon>
    </lineage>
</organism>
<keyword evidence="3" id="KW-1185">Reference proteome</keyword>
<proteinExistence type="predicted"/>
<sequence>LLKYQNDSNDNNQVEKERNLVSKNNKKSLKSELHLDNNYNFEIQVKSISKTPYFKNKESS</sequence>
<feature type="region of interest" description="Disordered" evidence="1">
    <location>
        <begin position="1"/>
        <end position="25"/>
    </location>
</feature>
<evidence type="ECO:0000313" key="3">
    <source>
        <dbReference type="Proteomes" id="UP000789759"/>
    </source>
</evidence>
<comment type="caution">
    <text evidence="2">The sequence shown here is derived from an EMBL/GenBank/DDBJ whole genome shotgun (WGS) entry which is preliminary data.</text>
</comment>
<evidence type="ECO:0000313" key="2">
    <source>
        <dbReference type="EMBL" id="CAG8533394.1"/>
    </source>
</evidence>
<feature type="compositionally biased region" description="Polar residues" evidence="1">
    <location>
        <begin position="1"/>
        <end position="12"/>
    </location>
</feature>
<name>A0A9N9AKC1_9GLOM</name>
<reference evidence="2" key="1">
    <citation type="submission" date="2021-06" db="EMBL/GenBank/DDBJ databases">
        <authorList>
            <person name="Kallberg Y."/>
            <person name="Tangrot J."/>
            <person name="Rosling A."/>
        </authorList>
    </citation>
    <scope>NUCLEOTIDE SEQUENCE</scope>
    <source>
        <strain evidence="2">FL966</strain>
    </source>
</reference>
<accession>A0A9N9AKC1</accession>
<dbReference type="Proteomes" id="UP000789759">
    <property type="component" value="Unassembled WGS sequence"/>
</dbReference>
<dbReference type="EMBL" id="CAJVQA010001999">
    <property type="protein sequence ID" value="CAG8533394.1"/>
    <property type="molecule type" value="Genomic_DNA"/>
</dbReference>
<gene>
    <name evidence="2" type="ORF">CPELLU_LOCUS3951</name>
</gene>
<dbReference type="AlphaFoldDB" id="A0A9N9AKC1"/>